<feature type="non-terminal residue" evidence="1">
    <location>
        <position position="65"/>
    </location>
</feature>
<protein>
    <submittedName>
        <fullName evidence="1">Uncharacterized protein</fullName>
    </submittedName>
</protein>
<dbReference type="Gene3D" id="3.30.420.40">
    <property type="match status" value="1"/>
</dbReference>
<accession>A0A383EBP5</accession>
<gene>
    <name evidence="1" type="ORF">METZ01_LOCUS506893</name>
</gene>
<dbReference type="AlphaFoldDB" id="A0A383EBP5"/>
<dbReference type="EMBL" id="UINC01224425">
    <property type="protein sequence ID" value="SVE54039.1"/>
    <property type="molecule type" value="Genomic_DNA"/>
</dbReference>
<reference evidence="1" key="1">
    <citation type="submission" date="2018-05" db="EMBL/GenBank/DDBJ databases">
        <authorList>
            <person name="Lanie J.A."/>
            <person name="Ng W.-L."/>
            <person name="Kazmierczak K.M."/>
            <person name="Andrzejewski T.M."/>
            <person name="Davidsen T.M."/>
            <person name="Wayne K.J."/>
            <person name="Tettelin H."/>
            <person name="Glass J.I."/>
            <person name="Rusch D."/>
            <person name="Podicherti R."/>
            <person name="Tsui H.-C.T."/>
            <person name="Winkler M.E."/>
        </authorList>
    </citation>
    <scope>NUCLEOTIDE SEQUENCE</scope>
</reference>
<organism evidence="1">
    <name type="scientific">marine metagenome</name>
    <dbReference type="NCBI Taxonomy" id="408172"/>
    <lineage>
        <taxon>unclassified sequences</taxon>
        <taxon>metagenomes</taxon>
        <taxon>ecological metagenomes</taxon>
    </lineage>
</organism>
<name>A0A383EBP5_9ZZZZ</name>
<proteinExistence type="predicted"/>
<sequence>MSGTSMDGIDASIIQSDGESKYKPILDKYFKYPAGIFKDLTKLRDKIKSSKDLKKFSKEVKSIEK</sequence>
<evidence type="ECO:0000313" key="1">
    <source>
        <dbReference type="EMBL" id="SVE54039.1"/>
    </source>
</evidence>